<dbReference type="SUPFAM" id="SSF51735">
    <property type="entry name" value="NAD(P)-binding Rossmann-fold domains"/>
    <property type="match status" value="1"/>
</dbReference>
<dbReference type="InterPro" id="IPR002347">
    <property type="entry name" value="SDR_fam"/>
</dbReference>
<dbReference type="GO" id="GO:0032787">
    <property type="term" value="P:monocarboxylic acid metabolic process"/>
    <property type="evidence" value="ECO:0007669"/>
    <property type="project" value="UniProtKB-ARBA"/>
</dbReference>
<dbReference type="PANTHER" id="PTHR42879">
    <property type="entry name" value="3-OXOACYL-(ACYL-CARRIER-PROTEIN) REDUCTASE"/>
    <property type="match status" value="1"/>
</dbReference>
<dbReference type="FunFam" id="3.40.50.720:FF:000084">
    <property type="entry name" value="Short-chain dehydrogenase reductase"/>
    <property type="match status" value="1"/>
</dbReference>
<comment type="caution">
    <text evidence="3">The sequence shown here is derived from an EMBL/GenBank/DDBJ whole genome shotgun (WGS) entry which is preliminary data.</text>
</comment>
<dbReference type="Pfam" id="PF13561">
    <property type="entry name" value="adh_short_C2"/>
    <property type="match status" value="1"/>
</dbReference>
<sequence length="250" mass="27089">MDLGLQDKRVLVTGGTKGIGRSVAQIFAQEGARVAITYHSAPEEAEKVVAEIGGPDRAFATFLDLRDPATIDTAMTRILERWGGIDVVVANAQTFVWINPEDLQPFEDIDTDEWFTHLRANVEGHMHTIRPALRGMRERGWGRVILLSSVTARTGLYGSEVYGAAKAALNGFVRGLMWTRDGILSNVVAPGSTLTESQQNVHAEIVEQMRKDTPSGRLATPEDVARLIVFLGSEANGNINGEVIATAGGH</sequence>
<accession>A0A919NA87</accession>
<name>A0A919NA87_9ACTN</name>
<evidence type="ECO:0000313" key="3">
    <source>
        <dbReference type="EMBL" id="GIF07095.1"/>
    </source>
</evidence>
<dbReference type="InterPro" id="IPR050259">
    <property type="entry name" value="SDR"/>
</dbReference>
<dbReference type="CDD" id="cd05233">
    <property type="entry name" value="SDR_c"/>
    <property type="match status" value="1"/>
</dbReference>
<dbReference type="AlphaFoldDB" id="A0A919NA87"/>
<proteinExistence type="inferred from homology"/>
<protein>
    <submittedName>
        <fullName evidence="3">3-oxoacyl-ACP reductase</fullName>
    </submittedName>
</protein>
<dbReference type="PROSITE" id="PS00061">
    <property type="entry name" value="ADH_SHORT"/>
    <property type="match status" value="1"/>
</dbReference>
<dbReference type="GO" id="GO:0016491">
    <property type="term" value="F:oxidoreductase activity"/>
    <property type="evidence" value="ECO:0007669"/>
    <property type="project" value="UniProtKB-KW"/>
</dbReference>
<dbReference type="InterPro" id="IPR036291">
    <property type="entry name" value="NAD(P)-bd_dom_sf"/>
</dbReference>
<dbReference type="PANTHER" id="PTHR42879:SF2">
    <property type="entry name" value="3-OXOACYL-[ACYL-CARRIER-PROTEIN] REDUCTASE FABG"/>
    <property type="match status" value="1"/>
</dbReference>
<dbReference type="EMBL" id="BOMW01000044">
    <property type="protein sequence ID" value="GIF07095.1"/>
    <property type="molecule type" value="Genomic_DNA"/>
</dbReference>
<evidence type="ECO:0000256" key="1">
    <source>
        <dbReference type="ARBA" id="ARBA00006484"/>
    </source>
</evidence>
<reference evidence="3" key="1">
    <citation type="submission" date="2021-01" db="EMBL/GenBank/DDBJ databases">
        <title>Whole genome shotgun sequence of Actinoplanes siamensis NBRC 109076.</title>
        <authorList>
            <person name="Komaki H."/>
            <person name="Tamura T."/>
        </authorList>
    </citation>
    <scope>NUCLEOTIDE SEQUENCE</scope>
    <source>
        <strain evidence="3">NBRC 109076</strain>
    </source>
</reference>
<dbReference type="Gene3D" id="3.40.50.720">
    <property type="entry name" value="NAD(P)-binding Rossmann-like Domain"/>
    <property type="match status" value="1"/>
</dbReference>
<organism evidence="3 4">
    <name type="scientific">Actinoplanes siamensis</name>
    <dbReference type="NCBI Taxonomy" id="1223317"/>
    <lineage>
        <taxon>Bacteria</taxon>
        <taxon>Bacillati</taxon>
        <taxon>Actinomycetota</taxon>
        <taxon>Actinomycetes</taxon>
        <taxon>Micromonosporales</taxon>
        <taxon>Micromonosporaceae</taxon>
        <taxon>Actinoplanes</taxon>
    </lineage>
</organism>
<comment type="similarity">
    <text evidence="1">Belongs to the short-chain dehydrogenases/reductases (SDR) family.</text>
</comment>
<gene>
    <name evidence="3" type="ORF">Asi03nite_46330</name>
</gene>
<dbReference type="RefSeq" id="WP_203682509.1">
    <property type="nucleotide sequence ID" value="NZ_BOMW01000044.1"/>
</dbReference>
<evidence type="ECO:0000256" key="2">
    <source>
        <dbReference type="ARBA" id="ARBA00023002"/>
    </source>
</evidence>
<dbReference type="PRINTS" id="PR00081">
    <property type="entry name" value="GDHRDH"/>
</dbReference>
<evidence type="ECO:0000313" key="4">
    <source>
        <dbReference type="Proteomes" id="UP000629619"/>
    </source>
</evidence>
<keyword evidence="4" id="KW-1185">Reference proteome</keyword>
<dbReference type="InterPro" id="IPR020904">
    <property type="entry name" value="Sc_DH/Rdtase_CS"/>
</dbReference>
<keyword evidence="2" id="KW-0560">Oxidoreductase</keyword>
<dbReference type="Proteomes" id="UP000629619">
    <property type="component" value="Unassembled WGS sequence"/>
</dbReference>